<evidence type="ECO:0008006" key="5">
    <source>
        <dbReference type="Google" id="ProtNLM"/>
    </source>
</evidence>
<feature type="transmembrane region" description="Helical" evidence="2">
    <location>
        <begin position="28"/>
        <end position="49"/>
    </location>
</feature>
<reference evidence="3 4" key="1">
    <citation type="submission" date="2011-08" db="EMBL/GenBank/DDBJ databases">
        <authorList>
            <person name="Lin Y."/>
            <person name="Hao X."/>
            <person name="Johnstone L."/>
            <person name="Miller S.J."/>
            <person name="Wei G."/>
            <person name="Rensing C."/>
        </authorList>
    </citation>
    <scope>NUCLEOTIDE SEQUENCE [LARGE SCALE GENOMIC DNA]</scope>
    <source>
        <strain evidence="3 4">K42</strain>
    </source>
</reference>
<keyword evidence="2" id="KW-0472">Membrane</keyword>
<dbReference type="EMBL" id="AGBF01000001">
    <property type="protein sequence ID" value="EGX61916.1"/>
    <property type="molecule type" value="Genomic_DNA"/>
</dbReference>
<dbReference type="Proteomes" id="UP000004217">
    <property type="component" value="Unassembled WGS sequence"/>
</dbReference>
<gene>
    <name evidence="3" type="ORF">SZN_01105</name>
</gene>
<protein>
    <recommendedName>
        <fullName evidence="5">Integral membrane protein</fullName>
    </recommendedName>
</protein>
<evidence type="ECO:0000313" key="4">
    <source>
        <dbReference type="Proteomes" id="UP000004217"/>
    </source>
</evidence>
<feature type="transmembrane region" description="Helical" evidence="2">
    <location>
        <begin position="61"/>
        <end position="82"/>
    </location>
</feature>
<keyword evidence="4" id="KW-1185">Reference proteome</keyword>
<organism evidence="3 4">
    <name type="scientific">Streptomyces zinciresistens K42</name>
    <dbReference type="NCBI Taxonomy" id="700597"/>
    <lineage>
        <taxon>Bacteria</taxon>
        <taxon>Bacillati</taxon>
        <taxon>Actinomycetota</taxon>
        <taxon>Actinomycetes</taxon>
        <taxon>Kitasatosporales</taxon>
        <taxon>Streptomycetaceae</taxon>
        <taxon>Streptomyces</taxon>
    </lineage>
</organism>
<name>G2G420_9ACTN</name>
<dbReference type="Pfam" id="PF10935">
    <property type="entry name" value="DUF2637"/>
    <property type="match status" value="1"/>
</dbReference>
<sequence>MTITADLGKAGAVGGGRRRVVWTRGRRITFGIIGFGSLLIALTGFVGSYTAVRDLAEEKGFGWFATIFPLGIDIGIITMLALDLALTWVDLRYPLLRHIAWLLTVATVAFNAFSSYPDILASFMHAAIPLLFIAITEAVRHAIAVATAREEGREDYALSLGRWLLAPWSTWLIWRSRKLWPSTISSYEVALALYQEKLDYRRELRDAYGWRWRRKATREELRPLRRSRLGYAVRPAAELRHPEREDLAEQSAPTALTTPGVVLEKVPASHPPALSPASASASPEPEDAAEHERAQCPPADRARAGTEPAEEPLLEHPREDLFAGDTPVNQEAEAAEDEDPLEQREPDTGQAGHPAGGQANVDVDEAEDEEGPVEDEEGPDEGDDPAAAPPPTIELGPAPANESKRQRAERIYLAHQKAGVELTRKDLTRWAGYQNEGSGRSAYNDLERKHGPIVAGEAAWETDGAELATVPS</sequence>
<accession>G2G420</accession>
<dbReference type="OrthoDB" id="4333663at2"/>
<comment type="caution">
    <text evidence="3">The sequence shown here is derived from an EMBL/GenBank/DDBJ whole genome shotgun (WGS) entry which is preliminary data.</text>
</comment>
<feature type="transmembrane region" description="Helical" evidence="2">
    <location>
        <begin position="94"/>
        <end position="113"/>
    </location>
</feature>
<dbReference type="PATRIC" id="fig|700597.3.peg.207"/>
<evidence type="ECO:0000256" key="2">
    <source>
        <dbReference type="SAM" id="Phobius"/>
    </source>
</evidence>
<keyword evidence="2" id="KW-1133">Transmembrane helix</keyword>
<proteinExistence type="predicted"/>
<dbReference type="InterPro" id="IPR021235">
    <property type="entry name" value="DUF2637"/>
</dbReference>
<evidence type="ECO:0000313" key="3">
    <source>
        <dbReference type="EMBL" id="EGX61916.1"/>
    </source>
</evidence>
<feature type="compositionally biased region" description="Basic and acidic residues" evidence="1">
    <location>
        <begin position="288"/>
        <end position="304"/>
    </location>
</feature>
<dbReference type="RefSeq" id="WP_007490716.1">
    <property type="nucleotide sequence ID" value="NZ_AGBF01000001.1"/>
</dbReference>
<dbReference type="AlphaFoldDB" id="G2G420"/>
<evidence type="ECO:0000256" key="1">
    <source>
        <dbReference type="SAM" id="MobiDB-lite"/>
    </source>
</evidence>
<feature type="region of interest" description="Disordered" evidence="1">
    <location>
        <begin position="266"/>
        <end position="409"/>
    </location>
</feature>
<keyword evidence="2" id="KW-0812">Transmembrane</keyword>
<feature type="compositionally biased region" description="Acidic residues" evidence="1">
    <location>
        <begin position="362"/>
        <end position="384"/>
    </location>
</feature>